<dbReference type="CDD" id="cd14014">
    <property type="entry name" value="STKc_PknB_like"/>
    <property type="match status" value="1"/>
</dbReference>
<dbReference type="InterPro" id="IPR011009">
    <property type="entry name" value="Kinase-like_dom_sf"/>
</dbReference>
<dbReference type="PROSITE" id="PS00107">
    <property type="entry name" value="PROTEIN_KINASE_ATP"/>
    <property type="match status" value="1"/>
</dbReference>
<feature type="repeat" description="WD" evidence="5">
    <location>
        <begin position="1318"/>
        <end position="1359"/>
    </location>
</feature>
<dbReference type="GO" id="GO:0004674">
    <property type="term" value="F:protein serine/threonine kinase activity"/>
    <property type="evidence" value="ECO:0007669"/>
    <property type="project" value="UniProtKB-EC"/>
</dbReference>
<dbReference type="InterPro" id="IPR015943">
    <property type="entry name" value="WD40/YVTN_repeat-like_dom_sf"/>
</dbReference>
<evidence type="ECO:0000313" key="11">
    <source>
        <dbReference type="Proteomes" id="UP000315010"/>
    </source>
</evidence>
<feature type="binding site" evidence="6">
    <location>
        <position position="223"/>
    </location>
    <ligand>
        <name>ATP</name>
        <dbReference type="ChEBI" id="CHEBI:30616"/>
    </ligand>
</feature>
<dbReference type="PANTHER" id="PTHR19848:SF8">
    <property type="entry name" value="F-BOX AND WD REPEAT DOMAIN CONTAINING 7"/>
    <property type="match status" value="1"/>
</dbReference>
<dbReference type="Pfam" id="PF00069">
    <property type="entry name" value="Pkinase"/>
    <property type="match status" value="1"/>
</dbReference>
<dbReference type="Pfam" id="PF00400">
    <property type="entry name" value="WD40"/>
    <property type="match status" value="11"/>
</dbReference>
<feature type="repeat" description="WD" evidence="5">
    <location>
        <begin position="1741"/>
        <end position="1776"/>
    </location>
</feature>
<protein>
    <submittedName>
        <fullName evidence="10">Serine/threonine-protein kinase PknD</fullName>
        <ecNumber evidence="10">2.7.11.1</ecNumber>
    </submittedName>
</protein>
<dbReference type="SUPFAM" id="SSF50998">
    <property type="entry name" value="Quinoprotein alcohol dehydrogenase-like"/>
    <property type="match status" value="1"/>
</dbReference>
<keyword evidence="7" id="KW-0175">Coiled coil</keyword>
<organism evidence="10 11">
    <name type="scientific">Novipirellula herctigrandis</name>
    <dbReference type="NCBI Taxonomy" id="2527986"/>
    <lineage>
        <taxon>Bacteria</taxon>
        <taxon>Pseudomonadati</taxon>
        <taxon>Planctomycetota</taxon>
        <taxon>Planctomycetia</taxon>
        <taxon>Pirellulales</taxon>
        <taxon>Pirellulaceae</taxon>
        <taxon>Novipirellula</taxon>
    </lineage>
</organism>
<dbReference type="EMBL" id="SJPJ01000001">
    <property type="protein sequence ID" value="TWT84511.1"/>
    <property type="molecule type" value="Genomic_DNA"/>
</dbReference>
<feature type="repeat" description="WD" evidence="5">
    <location>
        <begin position="1600"/>
        <end position="1637"/>
    </location>
</feature>
<keyword evidence="1 5" id="KW-0853">WD repeat</keyword>
<dbReference type="InterPro" id="IPR000719">
    <property type="entry name" value="Prot_kinase_dom"/>
</dbReference>
<dbReference type="CDD" id="cd00200">
    <property type="entry name" value="WD40"/>
    <property type="match status" value="2"/>
</dbReference>
<evidence type="ECO:0000313" key="10">
    <source>
        <dbReference type="EMBL" id="TWT84511.1"/>
    </source>
</evidence>
<feature type="region of interest" description="Disordered" evidence="8">
    <location>
        <begin position="1"/>
        <end position="71"/>
    </location>
</feature>
<comment type="caution">
    <text evidence="10">The sequence shown here is derived from an EMBL/GenBank/DDBJ whole genome shotgun (WGS) entry which is preliminary data.</text>
</comment>
<dbReference type="PROSITE" id="PS50294">
    <property type="entry name" value="WD_REPEATS_REGION"/>
    <property type="match status" value="6"/>
</dbReference>
<dbReference type="InterPro" id="IPR001680">
    <property type="entry name" value="WD40_rpt"/>
</dbReference>
<feature type="compositionally biased region" description="Basic and acidic residues" evidence="8">
    <location>
        <begin position="38"/>
        <end position="59"/>
    </location>
</feature>
<feature type="repeat" description="WD" evidence="5">
    <location>
        <begin position="1057"/>
        <end position="1098"/>
    </location>
</feature>
<dbReference type="PROSITE" id="PS00108">
    <property type="entry name" value="PROTEIN_KINASE_ST"/>
    <property type="match status" value="1"/>
</dbReference>
<dbReference type="SUPFAM" id="SSF56112">
    <property type="entry name" value="Protein kinase-like (PK-like)"/>
    <property type="match status" value="1"/>
</dbReference>
<dbReference type="InterPro" id="IPR019775">
    <property type="entry name" value="WD40_repeat_CS"/>
</dbReference>
<dbReference type="GO" id="GO:0005524">
    <property type="term" value="F:ATP binding"/>
    <property type="evidence" value="ECO:0007669"/>
    <property type="project" value="UniProtKB-UniRule"/>
</dbReference>
<dbReference type="Gene3D" id="2.130.10.10">
    <property type="entry name" value="YVTN repeat-like/Quinoprotein amine dehydrogenase"/>
    <property type="match status" value="5"/>
</dbReference>
<reference evidence="10 11" key="1">
    <citation type="submission" date="2019-02" db="EMBL/GenBank/DDBJ databases">
        <title>Deep-cultivation of Planctomycetes and their phenomic and genomic characterization uncovers novel biology.</title>
        <authorList>
            <person name="Wiegand S."/>
            <person name="Jogler M."/>
            <person name="Boedeker C."/>
            <person name="Pinto D."/>
            <person name="Vollmers J."/>
            <person name="Rivas-Marin E."/>
            <person name="Kohn T."/>
            <person name="Peeters S.H."/>
            <person name="Heuer A."/>
            <person name="Rast P."/>
            <person name="Oberbeckmann S."/>
            <person name="Bunk B."/>
            <person name="Jeske O."/>
            <person name="Meyerdierks A."/>
            <person name="Storesund J.E."/>
            <person name="Kallscheuer N."/>
            <person name="Luecker S."/>
            <person name="Lage O.M."/>
            <person name="Pohl T."/>
            <person name="Merkel B.J."/>
            <person name="Hornburger P."/>
            <person name="Mueller R.-W."/>
            <person name="Bruemmer F."/>
            <person name="Labrenz M."/>
            <person name="Spormann A.M."/>
            <person name="Op Den Camp H."/>
            <person name="Overmann J."/>
            <person name="Amann R."/>
            <person name="Jetten M.S.M."/>
            <person name="Mascher T."/>
            <person name="Medema M.H."/>
            <person name="Devos D.P."/>
            <person name="Kaster A.-K."/>
            <person name="Ovreas L."/>
            <person name="Rohde M."/>
            <person name="Galperin M.Y."/>
            <person name="Jogler C."/>
        </authorList>
    </citation>
    <scope>NUCLEOTIDE SEQUENCE [LARGE SCALE GENOMIC DNA]</scope>
    <source>
        <strain evidence="10 11">CA13</strain>
    </source>
</reference>
<keyword evidence="10" id="KW-0808">Transferase</keyword>
<evidence type="ECO:0000256" key="3">
    <source>
        <dbReference type="ARBA" id="ARBA00022741"/>
    </source>
</evidence>
<evidence type="ECO:0000256" key="7">
    <source>
        <dbReference type="SAM" id="Coils"/>
    </source>
</evidence>
<feature type="coiled-coil region" evidence="7">
    <location>
        <begin position="625"/>
        <end position="702"/>
    </location>
</feature>
<evidence type="ECO:0000256" key="2">
    <source>
        <dbReference type="ARBA" id="ARBA00022737"/>
    </source>
</evidence>
<dbReference type="PROSITE" id="PS00678">
    <property type="entry name" value="WD_REPEATS_1"/>
    <property type="match status" value="1"/>
</dbReference>
<gene>
    <name evidence="10" type="primary">pknD_8</name>
    <name evidence="10" type="ORF">CA13_59900</name>
</gene>
<dbReference type="InterPro" id="IPR011047">
    <property type="entry name" value="Quinoprotein_ADH-like_sf"/>
</dbReference>
<keyword evidence="2" id="KW-0677">Repeat</keyword>
<dbReference type="InterPro" id="IPR036322">
    <property type="entry name" value="WD40_repeat_dom_sf"/>
</dbReference>
<dbReference type="SMART" id="SM00220">
    <property type="entry name" value="S_TKc"/>
    <property type="match status" value="1"/>
</dbReference>
<dbReference type="PROSITE" id="PS50011">
    <property type="entry name" value="PROTEIN_KINASE_DOM"/>
    <property type="match status" value="1"/>
</dbReference>
<feature type="repeat" description="WD" evidence="5">
    <location>
        <begin position="865"/>
        <end position="905"/>
    </location>
</feature>
<dbReference type="SMART" id="SM00320">
    <property type="entry name" value="WD40"/>
    <property type="match status" value="18"/>
</dbReference>
<feature type="repeat" description="WD" evidence="5">
    <location>
        <begin position="1161"/>
        <end position="1202"/>
    </location>
</feature>
<dbReference type="SUPFAM" id="SSF101908">
    <property type="entry name" value="Putative isomerase YbhE"/>
    <property type="match status" value="1"/>
</dbReference>
<dbReference type="PRINTS" id="PR00320">
    <property type="entry name" value="GPROTEINBRPT"/>
</dbReference>
<dbReference type="InterPro" id="IPR008271">
    <property type="entry name" value="Ser/Thr_kinase_AS"/>
</dbReference>
<keyword evidence="10" id="KW-0418">Kinase</keyword>
<evidence type="ECO:0000256" key="4">
    <source>
        <dbReference type="ARBA" id="ARBA00022840"/>
    </source>
</evidence>
<dbReference type="InterPro" id="IPR020472">
    <property type="entry name" value="WD40_PAC1"/>
</dbReference>
<evidence type="ECO:0000256" key="6">
    <source>
        <dbReference type="PROSITE-ProRule" id="PRU10141"/>
    </source>
</evidence>
<dbReference type="PANTHER" id="PTHR19848">
    <property type="entry name" value="WD40 REPEAT PROTEIN"/>
    <property type="match status" value="1"/>
</dbReference>
<dbReference type="Gene3D" id="1.10.510.10">
    <property type="entry name" value="Transferase(Phosphotransferase) domain 1"/>
    <property type="match status" value="1"/>
</dbReference>
<dbReference type="PROSITE" id="PS50082">
    <property type="entry name" value="WD_REPEATS_2"/>
    <property type="match status" value="9"/>
</dbReference>
<dbReference type="Gene3D" id="3.30.200.20">
    <property type="entry name" value="Phosphorylase Kinase, domain 1"/>
    <property type="match status" value="1"/>
</dbReference>
<dbReference type="Proteomes" id="UP000315010">
    <property type="component" value="Unassembled WGS sequence"/>
</dbReference>
<sequence length="1837" mass="200338">MPDEKNEGGLDDDTHDPRLDATLEIESEDEQNRTVSESSERTVSDAELEKTVVVNEERASTPVEPPNAEDVDQTLGASDLESTIQDTTPIGPGESNVSIAMAIDGEQSEMTTGISERETISLLGSKKIGATINPRELSEKDAELWNSITGVSGSRREPSQLAPAIERSLRETNLRINPRTVTKGNLSSAEKSDYRLVRLLGKGGMGNVYVARQGSLDRMIAVKIIRPLAKGKREQLKKAGRLEAVEGDRRQQFLSEAVVTGDLDHPNIVPIHDIAVMGDETLFYAMKRVVGTPWSKVIGEKTRDENLEILLKAADAIGFAHTRGVVHRDIKPENIMLGDFGVVMVMDWGLALPTEDFEKHDSVFPSTGLGGTPAFMAPEMATGPIGRITAASDVYLLGATLFMIITGLPPHHGGSVRECIQAVTANTIREIKDEHRGELMDIAVKALSTDPANRYPNVVSFQQAIRDYRSHAESISLASHAAEDLKKGETSQQYADFSRAIFGFQEALSLWDGNVPAKQGLDQSRLLYAETAFLNEDFDNGLQVLDPSIEHHQPWIDKLQAGIKEREQRIKRLGILRTVAMAMLAVILIGGSASLYVINEKRSQAERAQELAIKQTELANEQTGLANEQTELAEEKTKLARVAEENERQQKVEAVKAKKDAVEQRVIAEQQTRLAKESEQKALDAKREADEAKLAAEISERDALVARDEAETQRKLAEYEVYLSRIGLAKARIERNNFDKARDTLTAIREQRLGVRNARSLPWEYRWLERQVGQSQSFVNTGNAVIQLATSPSADFAISVTEDGSVQRLTLAPDGKILSQSTKSFGDARINTVAISDDGKWVALGTDLGKVQLWDARLQNGKPIIDAHTRGVTSLKFAGGSMLVSGSTDRTVRFWDFHRGTSLADCWHIAPVKQLDIVKLNGSNDWALATAVADASAGRVVLWNVSPNENTLSVTRRGEFDSHAYPVSAVALSTDGRMAVSGDVSGTVMIWRPSTIGEIDYSKQIGDAIKNLERNQTGSRPKRGLTALRLVDGELNAGISDSSINRERANGIESQAGHAHSDAVRAIRFSDDGNTLLTASDDYTVKLWNAQSRDLVSSLRGHGGWVTDADFLAGDAWHVLSCSVDKSVRSWTPKSYVGDASVTQLVNLSSDNGRSLGANEKQAHRDEIWSARFSPDGTRVVTASRDRTARVLRVDRNTMTLEEVGRLQVDDSDVDVENGVLSEGTSFVAMSMAVDQRRGRLYVGSADAVVRIWDLKRGTEIGRMPSTGLNQSIALSADGTLMLTGSSREDSKAMLWKLNPSGLPRPEIVHRLQGNDQDQSHDQAVTAFAISDNGEFLFTGDRDGRGVLWDAKTGKPIGQPFDDLRGYRMNAIRFLPDARSVLVAADDQQLSRIDLATRKRTAKMSHDGFVTSLSLARDGKFALTISESTSENQIKTTATLWEMGTGAGRVIDRSMIARATSGNQAADTNPRGRITSAEIGDRGRLAMISHAGTAGAPSRVGVWKLSDSVETATKQPWIELPRELGSSGSVMPVSQQEFVTLNGDSAFLWNVKSGTHQRSFRAHGAIKQASFSADGKYIATGSRSIKIWNAESMQAVAKLEVAHAGPVRSVEFASGIDGNKPDYRLVTGGDDGFVRVWRFDPKANQVRRIQELNFGGVVEVVRFTRDGKFVLAAGLGGVAKLFRLDSPENAIIFEADSLGDFTCAAISDDGMWIAVGTSQAKGILWNVPQTPTGKVGSPIELNGHAQRIEDIAILQDGDAPMRVFTASEDQTVRVWDPRIQRTTSRSKDAGLTAREVLVLERHTSSVTAVDLAPGGELLLSAGRDAEVMLWPVSRNSP</sequence>
<evidence type="ECO:0000256" key="5">
    <source>
        <dbReference type="PROSITE-ProRule" id="PRU00221"/>
    </source>
</evidence>
<evidence type="ECO:0000256" key="8">
    <source>
        <dbReference type="SAM" id="MobiDB-lite"/>
    </source>
</evidence>
<feature type="repeat" description="WD" evidence="5">
    <location>
        <begin position="960"/>
        <end position="991"/>
    </location>
</feature>
<proteinExistence type="predicted"/>
<feature type="repeat" description="WD" evidence="5">
    <location>
        <begin position="1799"/>
        <end position="1837"/>
    </location>
</feature>
<evidence type="ECO:0000259" key="9">
    <source>
        <dbReference type="PROSITE" id="PS50011"/>
    </source>
</evidence>
<dbReference type="InterPro" id="IPR017441">
    <property type="entry name" value="Protein_kinase_ATP_BS"/>
</dbReference>
<dbReference type="EC" id="2.7.11.1" evidence="10"/>
<dbReference type="SUPFAM" id="SSF50978">
    <property type="entry name" value="WD40 repeat-like"/>
    <property type="match status" value="2"/>
</dbReference>
<accession>A0A5C5ZCH8</accession>
<keyword evidence="4 6" id="KW-0067">ATP-binding</keyword>
<name>A0A5C5ZCH8_9BACT</name>
<keyword evidence="11" id="KW-1185">Reference proteome</keyword>
<feature type="repeat" description="WD" evidence="5">
    <location>
        <begin position="1241"/>
        <end position="1263"/>
    </location>
</feature>
<keyword evidence="3 6" id="KW-0547">Nucleotide-binding</keyword>
<evidence type="ECO:0000256" key="1">
    <source>
        <dbReference type="ARBA" id="ARBA00022574"/>
    </source>
</evidence>
<feature type="domain" description="Protein kinase" evidence="9">
    <location>
        <begin position="194"/>
        <end position="469"/>
    </location>
</feature>